<proteinExistence type="predicted"/>
<keyword evidence="1" id="KW-0472">Membrane</keyword>
<keyword evidence="3" id="KW-1185">Reference proteome</keyword>
<name>A0A0P0V9S2_ORYSJ</name>
<dbReference type="Gramene" id="Os01t0822501-01">
    <property type="protein sequence ID" value="Os01t0822501-01"/>
    <property type="gene ID" value="Os01g0822501"/>
</dbReference>
<accession>A0A0P0V9S2</accession>
<feature type="non-terminal residue" evidence="2">
    <location>
        <position position="1"/>
    </location>
</feature>
<organism evidence="2 3">
    <name type="scientific">Oryza sativa subsp. japonica</name>
    <name type="common">Rice</name>
    <dbReference type="NCBI Taxonomy" id="39947"/>
    <lineage>
        <taxon>Eukaryota</taxon>
        <taxon>Viridiplantae</taxon>
        <taxon>Streptophyta</taxon>
        <taxon>Embryophyta</taxon>
        <taxon>Tracheophyta</taxon>
        <taxon>Spermatophyta</taxon>
        <taxon>Magnoliopsida</taxon>
        <taxon>Liliopsida</taxon>
        <taxon>Poales</taxon>
        <taxon>Poaceae</taxon>
        <taxon>BOP clade</taxon>
        <taxon>Oryzoideae</taxon>
        <taxon>Oryzeae</taxon>
        <taxon>Oryzinae</taxon>
        <taxon>Oryza</taxon>
        <taxon>Oryza sativa</taxon>
    </lineage>
</organism>
<dbReference type="Proteomes" id="UP000059680">
    <property type="component" value="Chromosome 1"/>
</dbReference>
<evidence type="ECO:0000256" key="1">
    <source>
        <dbReference type="SAM" id="Phobius"/>
    </source>
</evidence>
<gene>
    <name evidence="2" type="ordered locus">Os01g0822501</name>
    <name evidence="2" type="ORF">OSNPB_010822501</name>
</gene>
<evidence type="ECO:0000313" key="3">
    <source>
        <dbReference type="Proteomes" id="UP000059680"/>
    </source>
</evidence>
<dbReference type="PaxDb" id="39947-A0A0P0V9S2"/>
<dbReference type="InParanoid" id="A0A0P0V9S2"/>
<dbReference type="EMBL" id="AP014957">
    <property type="protein sequence ID" value="BAS74983.1"/>
    <property type="molecule type" value="Genomic_DNA"/>
</dbReference>
<protein>
    <submittedName>
        <fullName evidence="2">Os01g0822501 protein</fullName>
    </submittedName>
</protein>
<reference evidence="3" key="1">
    <citation type="journal article" date="2005" name="Nature">
        <title>The map-based sequence of the rice genome.</title>
        <authorList>
            <consortium name="International rice genome sequencing project (IRGSP)"/>
            <person name="Matsumoto T."/>
            <person name="Wu J."/>
            <person name="Kanamori H."/>
            <person name="Katayose Y."/>
            <person name="Fujisawa M."/>
            <person name="Namiki N."/>
            <person name="Mizuno H."/>
            <person name="Yamamoto K."/>
            <person name="Antonio B.A."/>
            <person name="Baba T."/>
            <person name="Sakata K."/>
            <person name="Nagamura Y."/>
            <person name="Aoki H."/>
            <person name="Arikawa K."/>
            <person name="Arita K."/>
            <person name="Bito T."/>
            <person name="Chiden Y."/>
            <person name="Fujitsuka N."/>
            <person name="Fukunaka R."/>
            <person name="Hamada M."/>
            <person name="Harada C."/>
            <person name="Hayashi A."/>
            <person name="Hijishita S."/>
            <person name="Honda M."/>
            <person name="Hosokawa S."/>
            <person name="Ichikawa Y."/>
            <person name="Idonuma A."/>
            <person name="Iijima M."/>
            <person name="Ikeda M."/>
            <person name="Ikeno M."/>
            <person name="Ito K."/>
            <person name="Ito S."/>
            <person name="Ito T."/>
            <person name="Ito Y."/>
            <person name="Ito Y."/>
            <person name="Iwabuchi A."/>
            <person name="Kamiya K."/>
            <person name="Karasawa W."/>
            <person name="Kurita K."/>
            <person name="Katagiri S."/>
            <person name="Kikuta A."/>
            <person name="Kobayashi H."/>
            <person name="Kobayashi N."/>
            <person name="Machita K."/>
            <person name="Maehara T."/>
            <person name="Masukawa M."/>
            <person name="Mizubayashi T."/>
            <person name="Mukai Y."/>
            <person name="Nagasaki H."/>
            <person name="Nagata Y."/>
            <person name="Naito S."/>
            <person name="Nakashima M."/>
            <person name="Nakama Y."/>
            <person name="Nakamichi Y."/>
            <person name="Nakamura M."/>
            <person name="Meguro A."/>
            <person name="Negishi M."/>
            <person name="Ohta I."/>
            <person name="Ohta T."/>
            <person name="Okamoto M."/>
            <person name="Ono N."/>
            <person name="Saji S."/>
            <person name="Sakaguchi M."/>
            <person name="Sakai K."/>
            <person name="Shibata M."/>
            <person name="Shimokawa T."/>
            <person name="Song J."/>
            <person name="Takazaki Y."/>
            <person name="Terasawa K."/>
            <person name="Tsugane M."/>
            <person name="Tsuji K."/>
            <person name="Ueda S."/>
            <person name="Waki K."/>
            <person name="Yamagata H."/>
            <person name="Yamamoto M."/>
            <person name="Yamamoto S."/>
            <person name="Yamane H."/>
            <person name="Yoshiki S."/>
            <person name="Yoshihara R."/>
            <person name="Yukawa K."/>
            <person name="Zhong H."/>
            <person name="Yano M."/>
            <person name="Yuan Q."/>
            <person name="Ouyang S."/>
            <person name="Liu J."/>
            <person name="Jones K.M."/>
            <person name="Gansberger K."/>
            <person name="Moffat K."/>
            <person name="Hill J."/>
            <person name="Bera J."/>
            <person name="Fadrosh D."/>
            <person name="Jin S."/>
            <person name="Johri S."/>
            <person name="Kim M."/>
            <person name="Overton L."/>
            <person name="Reardon M."/>
            <person name="Tsitrin T."/>
            <person name="Vuong H."/>
            <person name="Weaver B."/>
            <person name="Ciecko A."/>
            <person name="Tallon L."/>
            <person name="Jackson J."/>
            <person name="Pai G."/>
            <person name="Aken S.V."/>
            <person name="Utterback T."/>
            <person name="Reidmuller S."/>
            <person name="Feldblyum T."/>
            <person name="Hsiao J."/>
            <person name="Zismann V."/>
            <person name="Iobst S."/>
            <person name="de Vazeille A.R."/>
            <person name="Buell C.R."/>
            <person name="Ying K."/>
            <person name="Li Y."/>
            <person name="Lu T."/>
            <person name="Huang Y."/>
            <person name="Zhao Q."/>
            <person name="Feng Q."/>
            <person name="Zhang L."/>
            <person name="Zhu J."/>
            <person name="Weng Q."/>
            <person name="Mu J."/>
            <person name="Lu Y."/>
            <person name="Fan D."/>
            <person name="Liu Y."/>
            <person name="Guan J."/>
            <person name="Zhang Y."/>
            <person name="Yu S."/>
            <person name="Liu X."/>
            <person name="Zhang Y."/>
            <person name="Hong G."/>
            <person name="Han B."/>
            <person name="Choisne N."/>
            <person name="Demange N."/>
            <person name="Orjeda G."/>
            <person name="Samain S."/>
            <person name="Cattolico L."/>
            <person name="Pelletier E."/>
            <person name="Couloux A."/>
            <person name="Segurens B."/>
            <person name="Wincker P."/>
            <person name="D'Hont A."/>
            <person name="Scarpelli C."/>
            <person name="Weissenbach J."/>
            <person name="Salanoubat M."/>
            <person name="Quetier F."/>
            <person name="Yu Y."/>
            <person name="Kim H.R."/>
            <person name="Rambo T."/>
            <person name="Currie J."/>
            <person name="Collura K."/>
            <person name="Luo M."/>
            <person name="Yang T."/>
            <person name="Ammiraju J.S.S."/>
            <person name="Engler F."/>
            <person name="Soderlund C."/>
            <person name="Wing R.A."/>
            <person name="Palmer L.E."/>
            <person name="de la Bastide M."/>
            <person name="Spiegel L."/>
            <person name="Nascimento L."/>
            <person name="Zutavern T."/>
            <person name="O'Shaughnessy A."/>
            <person name="Dike S."/>
            <person name="Dedhia N."/>
            <person name="Preston R."/>
            <person name="Balija V."/>
            <person name="McCombie W.R."/>
            <person name="Chow T."/>
            <person name="Chen H."/>
            <person name="Chung M."/>
            <person name="Chen C."/>
            <person name="Shaw J."/>
            <person name="Wu H."/>
            <person name="Hsiao K."/>
            <person name="Chao Y."/>
            <person name="Chu M."/>
            <person name="Cheng C."/>
            <person name="Hour A."/>
            <person name="Lee P."/>
            <person name="Lin S."/>
            <person name="Lin Y."/>
            <person name="Liou J."/>
            <person name="Liu S."/>
            <person name="Hsing Y."/>
            <person name="Raghuvanshi S."/>
            <person name="Mohanty A."/>
            <person name="Bharti A.K."/>
            <person name="Gaur A."/>
            <person name="Gupta V."/>
            <person name="Kumar D."/>
            <person name="Ravi V."/>
            <person name="Vij S."/>
            <person name="Kapur A."/>
            <person name="Khurana P."/>
            <person name="Khurana P."/>
            <person name="Khurana J.P."/>
            <person name="Tyagi A.K."/>
            <person name="Gaikwad K."/>
            <person name="Singh A."/>
            <person name="Dalal V."/>
            <person name="Srivastava S."/>
            <person name="Dixit A."/>
            <person name="Pal A.K."/>
            <person name="Ghazi I.A."/>
            <person name="Yadav M."/>
            <person name="Pandit A."/>
            <person name="Bhargava A."/>
            <person name="Sureshbabu K."/>
            <person name="Batra K."/>
            <person name="Sharma T.R."/>
            <person name="Mohapatra T."/>
            <person name="Singh N.K."/>
            <person name="Messing J."/>
            <person name="Nelson A.B."/>
            <person name="Fuks G."/>
            <person name="Kavchok S."/>
            <person name="Keizer G."/>
            <person name="Linton E."/>
            <person name="Llaca V."/>
            <person name="Song R."/>
            <person name="Tanyolac B."/>
            <person name="Young S."/>
            <person name="Ho-Il K."/>
            <person name="Hahn J.H."/>
            <person name="Sangsakoo G."/>
            <person name="Vanavichit A."/>
            <person name="de Mattos Luiz.A.T."/>
            <person name="Zimmer P.D."/>
            <person name="Malone G."/>
            <person name="Dellagostin O."/>
            <person name="de Oliveira A.C."/>
            <person name="Bevan M."/>
            <person name="Bancroft I."/>
            <person name="Minx P."/>
            <person name="Cordum H."/>
            <person name="Wilson R."/>
            <person name="Cheng Z."/>
            <person name="Jin W."/>
            <person name="Jiang J."/>
            <person name="Leong S.A."/>
            <person name="Iwama H."/>
            <person name="Gojobori T."/>
            <person name="Itoh T."/>
            <person name="Niimura Y."/>
            <person name="Fujii Y."/>
            <person name="Habara T."/>
            <person name="Sakai H."/>
            <person name="Sato Y."/>
            <person name="Wilson G."/>
            <person name="Kumar K."/>
            <person name="McCouch S."/>
            <person name="Juretic N."/>
            <person name="Hoen D."/>
            <person name="Wright S."/>
            <person name="Bruskiewich R."/>
            <person name="Bureau T."/>
            <person name="Miyao A."/>
            <person name="Hirochika H."/>
            <person name="Nishikawa T."/>
            <person name="Kadowaki K."/>
            <person name="Sugiura M."/>
            <person name="Burr B."/>
            <person name="Sasaki T."/>
        </authorList>
    </citation>
    <scope>NUCLEOTIDE SEQUENCE [LARGE SCALE GENOMIC DNA]</scope>
    <source>
        <strain evidence="3">cv. Nipponbare</strain>
    </source>
</reference>
<feature type="transmembrane region" description="Helical" evidence="1">
    <location>
        <begin position="12"/>
        <end position="31"/>
    </location>
</feature>
<reference evidence="2 3" key="3">
    <citation type="journal article" date="2013" name="Rice">
        <title>Improvement of the Oryza sativa Nipponbare reference genome using next generation sequence and optical map data.</title>
        <authorList>
            <person name="Kawahara Y."/>
            <person name="de la Bastide M."/>
            <person name="Hamilton J.P."/>
            <person name="Kanamori H."/>
            <person name="McCombie W.R."/>
            <person name="Ouyang S."/>
            <person name="Schwartz D.C."/>
            <person name="Tanaka T."/>
            <person name="Wu J."/>
            <person name="Zhou S."/>
            <person name="Childs K.L."/>
            <person name="Davidson R.M."/>
            <person name="Lin H."/>
            <person name="Quesada-Ocampo L."/>
            <person name="Vaillancourt B."/>
            <person name="Sakai H."/>
            <person name="Lee S.S."/>
            <person name="Kim J."/>
            <person name="Numa H."/>
            <person name="Itoh T."/>
            <person name="Buell C.R."/>
            <person name="Matsumoto T."/>
        </authorList>
    </citation>
    <scope>NUCLEOTIDE SEQUENCE [LARGE SCALE GENOMIC DNA]</scope>
    <source>
        <strain evidence="3">cv. Nipponbare</strain>
    </source>
</reference>
<keyword evidence="1" id="KW-0812">Transmembrane</keyword>
<sequence>GLSASSVSILRLFYVWNCILLVVLCTLAGSGQGFNTQNSLKIWVKFLSVTMPPSKNRSTTLTNVAGVGEL</sequence>
<evidence type="ECO:0000313" key="2">
    <source>
        <dbReference type="EMBL" id="BAS74983.1"/>
    </source>
</evidence>
<reference evidence="2 3" key="2">
    <citation type="journal article" date="2013" name="Plant Cell Physiol.">
        <title>Rice Annotation Project Database (RAP-DB): an integrative and interactive database for rice genomics.</title>
        <authorList>
            <person name="Sakai H."/>
            <person name="Lee S.S."/>
            <person name="Tanaka T."/>
            <person name="Numa H."/>
            <person name="Kim J."/>
            <person name="Kawahara Y."/>
            <person name="Wakimoto H."/>
            <person name="Yang C.C."/>
            <person name="Iwamoto M."/>
            <person name="Abe T."/>
            <person name="Yamada Y."/>
            <person name="Muto A."/>
            <person name="Inokuchi H."/>
            <person name="Ikemura T."/>
            <person name="Matsumoto T."/>
            <person name="Sasaki T."/>
            <person name="Itoh T."/>
        </authorList>
    </citation>
    <scope>NUCLEOTIDE SEQUENCE [LARGE SCALE GENOMIC DNA]</scope>
    <source>
        <strain evidence="3">cv. Nipponbare</strain>
    </source>
</reference>
<dbReference type="AlphaFoldDB" id="A0A0P0V9S2"/>
<keyword evidence="1" id="KW-1133">Transmembrane helix</keyword>